<feature type="non-terminal residue" evidence="1">
    <location>
        <position position="34"/>
    </location>
</feature>
<protein>
    <submittedName>
        <fullName evidence="1">Uncharacterized protein</fullName>
    </submittedName>
</protein>
<accession>A0A0F9BZP0</accession>
<organism evidence="1">
    <name type="scientific">marine sediment metagenome</name>
    <dbReference type="NCBI Taxonomy" id="412755"/>
    <lineage>
        <taxon>unclassified sequences</taxon>
        <taxon>metagenomes</taxon>
        <taxon>ecological metagenomes</taxon>
    </lineage>
</organism>
<gene>
    <name evidence="1" type="ORF">LCGC14_2728800</name>
</gene>
<comment type="caution">
    <text evidence="1">The sequence shown here is derived from an EMBL/GenBank/DDBJ whole genome shotgun (WGS) entry which is preliminary data.</text>
</comment>
<sequence>MGIDLSALIGGVNRNFAALGEGRRAGEDRQRRIS</sequence>
<evidence type="ECO:0000313" key="1">
    <source>
        <dbReference type="EMBL" id="KKK89866.1"/>
    </source>
</evidence>
<proteinExistence type="predicted"/>
<dbReference type="EMBL" id="LAZR01049342">
    <property type="protein sequence ID" value="KKK89866.1"/>
    <property type="molecule type" value="Genomic_DNA"/>
</dbReference>
<reference evidence="1" key="1">
    <citation type="journal article" date="2015" name="Nature">
        <title>Complex archaea that bridge the gap between prokaryotes and eukaryotes.</title>
        <authorList>
            <person name="Spang A."/>
            <person name="Saw J.H."/>
            <person name="Jorgensen S.L."/>
            <person name="Zaremba-Niedzwiedzka K."/>
            <person name="Martijn J."/>
            <person name="Lind A.E."/>
            <person name="van Eijk R."/>
            <person name="Schleper C."/>
            <person name="Guy L."/>
            <person name="Ettema T.J."/>
        </authorList>
    </citation>
    <scope>NUCLEOTIDE SEQUENCE</scope>
</reference>
<dbReference type="AlphaFoldDB" id="A0A0F9BZP0"/>
<name>A0A0F9BZP0_9ZZZZ</name>